<dbReference type="InterPro" id="IPR008338">
    <property type="entry name" value="Capsule_biosynth_CapC"/>
</dbReference>
<dbReference type="NCBIfam" id="TIGR04011">
    <property type="entry name" value="poly_gGlu_PgsC"/>
    <property type="match status" value="1"/>
</dbReference>
<sequence>MLLIEAVGIGMFLSLILTETIGLAAGGIVVPGYIALVLHHPVQVIATILAGLITYLIIKLLSSYIIIYGRRLLIISILVGYLIAYLTRISPMIRLDALILDVQTVGFVIPGLIAYWIARQGIIPTLAAMLIVSSLVRLVIIIIHNGIVLP</sequence>
<evidence type="ECO:0008006" key="4">
    <source>
        <dbReference type="Google" id="ProtNLM"/>
    </source>
</evidence>
<dbReference type="PRINTS" id="PR01759">
    <property type="entry name" value="CAPSULEPROTC"/>
</dbReference>
<feature type="transmembrane region" description="Helical" evidence="1">
    <location>
        <begin position="42"/>
        <end position="61"/>
    </location>
</feature>
<dbReference type="Proteomes" id="UP000051373">
    <property type="component" value="Unassembled WGS sequence"/>
</dbReference>
<organism evidence="2 3">
    <name type="scientific">candidate division WOR_3 bacterium SM23_42</name>
    <dbReference type="NCBI Taxonomy" id="1703779"/>
    <lineage>
        <taxon>Bacteria</taxon>
        <taxon>Bacteria division WOR-3</taxon>
    </lineage>
</organism>
<reference evidence="2 3" key="1">
    <citation type="journal article" date="2015" name="Microbiome">
        <title>Genomic resolution of linkages in carbon, nitrogen, and sulfur cycling among widespread estuary sediment bacteria.</title>
        <authorList>
            <person name="Baker B.J."/>
            <person name="Lazar C.S."/>
            <person name="Teske A.P."/>
            <person name="Dick G.J."/>
        </authorList>
    </citation>
    <scope>NUCLEOTIDE SEQUENCE [LARGE SCALE GENOMIC DNA]</scope>
    <source>
        <strain evidence="2">SM23_42</strain>
    </source>
</reference>
<keyword evidence="1" id="KW-0472">Membrane</keyword>
<protein>
    <recommendedName>
        <fullName evidence="4">Poly-gamma-glutamate biosynthesis protein PgsC</fullName>
    </recommendedName>
</protein>
<keyword evidence="1" id="KW-0812">Transmembrane</keyword>
<name>A0A0S8FVR5_UNCW3</name>
<feature type="transmembrane region" description="Helical" evidence="1">
    <location>
        <begin position="125"/>
        <end position="147"/>
    </location>
</feature>
<keyword evidence="1" id="KW-1133">Transmembrane helix</keyword>
<dbReference type="Pfam" id="PF14102">
    <property type="entry name" value="Caps_synth_CapC"/>
    <property type="match status" value="1"/>
</dbReference>
<dbReference type="GO" id="GO:0016020">
    <property type="term" value="C:membrane"/>
    <property type="evidence" value="ECO:0007669"/>
    <property type="project" value="InterPro"/>
</dbReference>
<feature type="transmembrane region" description="Helical" evidence="1">
    <location>
        <begin position="12"/>
        <end position="36"/>
    </location>
</feature>
<dbReference type="AlphaFoldDB" id="A0A0S8FVR5"/>
<evidence type="ECO:0000313" key="2">
    <source>
        <dbReference type="EMBL" id="KPK64771.1"/>
    </source>
</evidence>
<feature type="transmembrane region" description="Helical" evidence="1">
    <location>
        <begin position="68"/>
        <end position="86"/>
    </location>
</feature>
<evidence type="ECO:0000256" key="1">
    <source>
        <dbReference type="SAM" id="Phobius"/>
    </source>
</evidence>
<gene>
    <name evidence="2" type="ORF">AMJ83_00860</name>
</gene>
<dbReference type="EMBL" id="LJUJ01000001">
    <property type="protein sequence ID" value="KPK64771.1"/>
    <property type="molecule type" value="Genomic_DNA"/>
</dbReference>
<dbReference type="GO" id="GO:0045227">
    <property type="term" value="P:capsule polysaccharide biosynthetic process"/>
    <property type="evidence" value="ECO:0007669"/>
    <property type="project" value="InterPro"/>
</dbReference>
<evidence type="ECO:0000313" key="3">
    <source>
        <dbReference type="Proteomes" id="UP000051373"/>
    </source>
</evidence>
<accession>A0A0S8FVR5</accession>
<comment type="caution">
    <text evidence="2">The sequence shown here is derived from an EMBL/GenBank/DDBJ whole genome shotgun (WGS) entry which is preliminary data.</text>
</comment>
<dbReference type="STRING" id="1703779.AMJ83_00860"/>
<proteinExistence type="predicted"/>
<feature type="transmembrane region" description="Helical" evidence="1">
    <location>
        <begin position="98"/>
        <end position="118"/>
    </location>
</feature>